<dbReference type="InterPro" id="IPR050093">
    <property type="entry name" value="ABC_SmlMolc_Importer"/>
</dbReference>
<gene>
    <name evidence="9" type="ORF">SAMN04488001_1902</name>
</gene>
<dbReference type="PROSITE" id="PS50893">
    <property type="entry name" value="ABC_TRANSPORTER_2"/>
    <property type="match status" value="1"/>
</dbReference>
<evidence type="ECO:0000313" key="10">
    <source>
        <dbReference type="Proteomes" id="UP000199441"/>
    </source>
</evidence>
<dbReference type="Gene3D" id="3.40.50.300">
    <property type="entry name" value="P-loop containing nucleotide triphosphate hydrolases"/>
    <property type="match status" value="1"/>
</dbReference>
<keyword evidence="4" id="KW-0547">Nucleotide-binding</keyword>
<evidence type="ECO:0000256" key="6">
    <source>
        <dbReference type="ARBA" id="ARBA00022967"/>
    </source>
</evidence>
<feature type="domain" description="ABC transporter" evidence="8">
    <location>
        <begin position="2"/>
        <end position="230"/>
    </location>
</feature>
<evidence type="ECO:0000256" key="3">
    <source>
        <dbReference type="ARBA" id="ARBA00022519"/>
    </source>
</evidence>
<protein>
    <submittedName>
        <fullName evidence="9">Thiamine transport system ATP-binding protein</fullName>
    </submittedName>
</protein>
<dbReference type="GO" id="GO:0016887">
    <property type="term" value="F:ATP hydrolysis activity"/>
    <property type="evidence" value="ECO:0007669"/>
    <property type="project" value="InterPro"/>
</dbReference>
<evidence type="ECO:0000256" key="2">
    <source>
        <dbReference type="ARBA" id="ARBA00022475"/>
    </source>
</evidence>
<keyword evidence="2" id="KW-1003">Cell membrane</keyword>
<evidence type="ECO:0000256" key="4">
    <source>
        <dbReference type="ARBA" id="ARBA00022741"/>
    </source>
</evidence>
<evidence type="ECO:0000256" key="7">
    <source>
        <dbReference type="ARBA" id="ARBA00023136"/>
    </source>
</evidence>
<evidence type="ECO:0000256" key="5">
    <source>
        <dbReference type="ARBA" id="ARBA00022840"/>
    </source>
</evidence>
<dbReference type="PROSITE" id="PS00211">
    <property type="entry name" value="ABC_TRANSPORTER_1"/>
    <property type="match status" value="1"/>
</dbReference>
<dbReference type="SUPFAM" id="SSF52540">
    <property type="entry name" value="P-loop containing nucleoside triphosphate hydrolases"/>
    <property type="match status" value="1"/>
</dbReference>
<dbReference type="Proteomes" id="UP000199441">
    <property type="component" value="Unassembled WGS sequence"/>
</dbReference>
<dbReference type="SMART" id="SM00382">
    <property type="entry name" value="AAA"/>
    <property type="match status" value="1"/>
</dbReference>
<accession>A0A1H2WNI9</accession>
<dbReference type="RefSeq" id="WP_089946663.1">
    <property type="nucleotide sequence ID" value="NZ_FNOI01000002.1"/>
</dbReference>
<keyword evidence="6" id="KW-1278">Translocase</keyword>
<evidence type="ECO:0000256" key="1">
    <source>
        <dbReference type="ARBA" id="ARBA00022448"/>
    </source>
</evidence>
<proteinExistence type="predicted"/>
<dbReference type="AlphaFoldDB" id="A0A1H2WNI9"/>
<name>A0A1H2WNI9_9RHOB</name>
<sequence length="231" mass="24225">MLTFENVEIVQGDFALKAALSVPAGAKVSVIGPSGAGKSTLLSALAGFVPITAGRILWQGRDISNVVPAERPLAMVFQDSNLFPHLTVAQNVGLGLKPSLKLSARETDRVRDALARVGLSGMGARKPAALSGGQQSRVALARVLLRDKPIMVLDEPFAALGPALRAEMLALMDEIARERGLTVLMVTHDPKDARQLDGSTTLVADGIAHAPVPTGPFLDAPPDVLRDYLGG</sequence>
<dbReference type="InterPro" id="IPR017871">
    <property type="entry name" value="ABC_transporter-like_CS"/>
</dbReference>
<dbReference type="GO" id="GO:0005524">
    <property type="term" value="F:ATP binding"/>
    <property type="evidence" value="ECO:0007669"/>
    <property type="project" value="UniProtKB-KW"/>
</dbReference>
<dbReference type="STRING" id="670155.SAMN04488001_1902"/>
<dbReference type="PANTHER" id="PTHR42781">
    <property type="entry name" value="SPERMIDINE/PUTRESCINE IMPORT ATP-BINDING PROTEIN POTA"/>
    <property type="match status" value="1"/>
</dbReference>
<keyword evidence="7" id="KW-0472">Membrane</keyword>
<dbReference type="Pfam" id="PF00005">
    <property type="entry name" value="ABC_tran"/>
    <property type="match status" value="1"/>
</dbReference>
<dbReference type="OrthoDB" id="9802264at2"/>
<keyword evidence="3" id="KW-0997">Cell inner membrane</keyword>
<reference evidence="10" key="1">
    <citation type="submission" date="2016-10" db="EMBL/GenBank/DDBJ databases">
        <authorList>
            <person name="Varghese N."/>
            <person name="Submissions S."/>
        </authorList>
    </citation>
    <scope>NUCLEOTIDE SEQUENCE [LARGE SCALE GENOMIC DNA]</scope>
    <source>
        <strain evidence="10">DSM 26922</strain>
    </source>
</reference>
<dbReference type="EMBL" id="FNOI01000002">
    <property type="protein sequence ID" value="SDW82046.1"/>
    <property type="molecule type" value="Genomic_DNA"/>
</dbReference>
<dbReference type="InterPro" id="IPR027417">
    <property type="entry name" value="P-loop_NTPase"/>
</dbReference>
<evidence type="ECO:0000313" key="9">
    <source>
        <dbReference type="EMBL" id="SDW82046.1"/>
    </source>
</evidence>
<keyword evidence="5 9" id="KW-0067">ATP-binding</keyword>
<organism evidence="9 10">
    <name type="scientific">Litoreibacter albidus</name>
    <dbReference type="NCBI Taxonomy" id="670155"/>
    <lineage>
        <taxon>Bacteria</taxon>
        <taxon>Pseudomonadati</taxon>
        <taxon>Pseudomonadota</taxon>
        <taxon>Alphaproteobacteria</taxon>
        <taxon>Rhodobacterales</taxon>
        <taxon>Roseobacteraceae</taxon>
        <taxon>Litoreibacter</taxon>
    </lineage>
</organism>
<evidence type="ECO:0000259" key="8">
    <source>
        <dbReference type="PROSITE" id="PS50893"/>
    </source>
</evidence>
<dbReference type="InterPro" id="IPR003439">
    <property type="entry name" value="ABC_transporter-like_ATP-bd"/>
</dbReference>
<dbReference type="PANTHER" id="PTHR42781:SF1">
    <property type="entry name" value="THIAMINE IMPORT ATP-BINDING PROTEIN THIQ"/>
    <property type="match status" value="1"/>
</dbReference>
<keyword evidence="10" id="KW-1185">Reference proteome</keyword>
<dbReference type="InterPro" id="IPR003593">
    <property type="entry name" value="AAA+_ATPase"/>
</dbReference>
<keyword evidence="1" id="KW-0813">Transport</keyword>